<dbReference type="EMBL" id="JABFDY010000003">
    <property type="protein sequence ID" value="KAF7709129.1"/>
    <property type="molecule type" value="Genomic_DNA"/>
</dbReference>
<dbReference type="Proteomes" id="UP000606274">
    <property type="component" value="Unassembled WGS sequence"/>
</dbReference>
<feature type="coiled-coil region" evidence="1">
    <location>
        <begin position="270"/>
        <end position="297"/>
    </location>
</feature>
<sequence length="562" mass="66151">MEPLTETDHLLCETGQKSQTNQECDREPQDHNILLEKNKTEVLQEKDKCILTELEDRERSLEERLTEVMKELETKSKEQMKIQKDYVKLWLKYEEALSYLADAKYQEKKAKEVNAELRHNNSVLIEQRAALHSSAKYMRKLLYNRHNLCIKKAKCTLQNENHELKNQVGTWQTKVEDLEEQLKTCRTSEKELMEQRQSQSDYYSLWVKYKEAVFQLADANDREREALENNAILRNSNSVLMDQQKVLQNSVDHLRDLFAQERKMHVNSAKSTLQNKNNAMRKQVQILQTTVNMLEEQLKTHTTGEEKPMEQMQSQKDFFTLWVKYEEAVSHLADAEDQEMTALEDNAELEHNNSILIEQQKALQSSLDYLQELFAQQRKTRAKLLKSTLQIANNALRKQVQILQIKVNMLEEQLKIGETGEEEPMEQGQSQNNYYTLWVKYEEALSHLADARNEERKALEDSVELKHNNSLLNEQLEASKGVLHQLLKLFHDFRSTGIKITQPMLQNENISLKMQARILQTKIENLKEHLEIRRRGEEEMRYCLLNFRNLLAKETDLKTPTC</sequence>
<feature type="coiled-coil region" evidence="1">
    <location>
        <begin position="161"/>
        <end position="195"/>
    </location>
</feature>
<gene>
    <name evidence="2" type="ORF">HF521_015979</name>
</gene>
<protein>
    <submittedName>
        <fullName evidence="2">Uncharacterized protein</fullName>
    </submittedName>
</protein>
<evidence type="ECO:0000313" key="2">
    <source>
        <dbReference type="EMBL" id="KAF7709129.1"/>
    </source>
</evidence>
<accession>A0A8T0BPW9</accession>
<feature type="coiled-coil region" evidence="1">
    <location>
        <begin position="441"/>
        <end position="468"/>
    </location>
</feature>
<comment type="caution">
    <text evidence="2">The sequence shown here is derived from an EMBL/GenBank/DDBJ whole genome shotgun (WGS) entry which is preliminary data.</text>
</comment>
<keyword evidence="3" id="KW-1185">Reference proteome</keyword>
<dbReference type="AlphaFoldDB" id="A0A8T0BPW9"/>
<dbReference type="OrthoDB" id="10676954at2759"/>
<evidence type="ECO:0000256" key="1">
    <source>
        <dbReference type="SAM" id="Coils"/>
    </source>
</evidence>
<keyword evidence="1" id="KW-0175">Coiled coil</keyword>
<proteinExistence type="predicted"/>
<feature type="coiled-coil region" evidence="1">
    <location>
        <begin position="51"/>
        <end position="78"/>
    </location>
</feature>
<name>A0A8T0BPW9_SILME</name>
<organism evidence="2 3">
    <name type="scientific">Silurus meridionalis</name>
    <name type="common">Southern catfish</name>
    <name type="synonym">Silurus soldatovi meridionalis</name>
    <dbReference type="NCBI Taxonomy" id="175797"/>
    <lineage>
        <taxon>Eukaryota</taxon>
        <taxon>Metazoa</taxon>
        <taxon>Chordata</taxon>
        <taxon>Craniata</taxon>
        <taxon>Vertebrata</taxon>
        <taxon>Euteleostomi</taxon>
        <taxon>Actinopterygii</taxon>
        <taxon>Neopterygii</taxon>
        <taxon>Teleostei</taxon>
        <taxon>Ostariophysi</taxon>
        <taxon>Siluriformes</taxon>
        <taxon>Siluridae</taxon>
        <taxon>Silurus</taxon>
    </lineage>
</organism>
<reference evidence="2" key="1">
    <citation type="submission" date="2020-08" db="EMBL/GenBank/DDBJ databases">
        <title>Chromosome-level assembly of Southern catfish (Silurus meridionalis) provides insights into visual adaptation to the nocturnal and benthic lifestyles.</title>
        <authorList>
            <person name="Zhang Y."/>
            <person name="Wang D."/>
            <person name="Peng Z."/>
        </authorList>
    </citation>
    <scope>NUCLEOTIDE SEQUENCE</scope>
    <source>
        <strain evidence="2">SWU-2019-XX</strain>
        <tissue evidence="2">Muscle</tissue>
    </source>
</reference>
<evidence type="ECO:0000313" key="3">
    <source>
        <dbReference type="Proteomes" id="UP000606274"/>
    </source>
</evidence>